<dbReference type="Proteomes" id="UP000773469">
    <property type="component" value="Unassembled WGS sequence"/>
</dbReference>
<dbReference type="Gene3D" id="3.30.2350.10">
    <property type="entry name" value="Pseudouridine synthase"/>
    <property type="match status" value="1"/>
</dbReference>
<protein>
    <submittedName>
        <fullName evidence="3">Pseudouridine synthase</fullName>
    </submittedName>
    <submittedName>
        <fullName evidence="2">RNA pseudouridylate synthase</fullName>
    </submittedName>
</protein>
<evidence type="ECO:0000313" key="5">
    <source>
        <dbReference type="Proteomes" id="UP000773469"/>
    </source>
</evidence>
<dbReference type="EMBL" id="MCBT01000043">
    <property type="protein sequence ID" value="OEG73315.1"/>
    <property type="molecule type" value="Genomic_DNA"/>
</dbReference>
<proteinExistence type="predicted"/>
<dbReference type="GO" id="GO:0000455">
    <property type="term" value="P:enzyme-directed rRNA pseudouridine synthesis"/>
    <property type="evidence" value="ECO:0007669"/>
    <property type="project" value="TreeGrafter"/>
</dbReference>
<sequence>MVRAAQASHIVLPENLTQHKTVLSFLAARFPQIPLSTWKSRMAQGNVHWQDASRITPESPYVGKQKVFYYREVVQESKVPFDEEVLYEDAQIIIAYKPHFLALHPSGNFVNECLVNRLRIKTGNPNLVPAHRLDRATAGIVILIKNQCDRDAYHALFRDGHITKTYQAVASLTPELQQQLALSTPAEWPNWTVKNRLVKGSPSLMMAIAPGIANAHSEIRLIGIEGTLGRFELSPVTGKTHQLRVHMNSLSMPILNDTLYPQLLPKADDNFEKPLKLLAKGIIFRDPVSHRDIDIQLEDLSF</sequence>
<dbReference type="PANTHER" id="PTHR21600">
    <property type="entry name" value="MITOCHONDRIAL RNA PSEUDOURIDINE SYNTHASE"/>
    <property type="match status" value="1"/>
</dbReference>
<evidence type="ECO:0000313" key="4">
    <source>
        <dbReference type="Proteomes" id="UP000095230"/>
    </source>
</evidence>
<dbReference type="GO" id="GO:0009982">
    <property type="term" value="F:pseudouridine synthase activity"/>
    <property type="evidence" value="ECO:0007669"/>
    <property type="project" value="InterPro"/>
</dbReference>
<dbReference type="SUPFAM" id="SSF55120">
    <property type="entry name" value="Pseudouridine synthase"/>
    <property type="match status" value="1"/>
</dbReference>
<dbReference type="EMBL" id="BPEU01000007">
    <property type="protein sequence ID" value="GIU38943.1"/>
    <property type="molecule type" value="Genomic_DNA"/>
</dbReference>
<evidence type="ECO:0000313" key="2">
    <source>
        <dbReference type="EMBL" id="GIU38943.1"/>
    </source>
</evidence>
<dbReference type="GO" id="GO:0140098">
    <property type="term" value="F:catalytic activity, acting on RNA"/>
    <property type="evidence" value="ECO:0007669"/>
    <property type="project" value="UniProtKB-ARBA"/>
</dbReference>
<accession>A0A1E5IRW9</accession>
<gene>
    <name evidence="3" type="ORF">BEL05_13690</name>
    <name evidence="2" type="ORF">TUM3794_12490</name>
</gene>
<dbReference type="RefSeq" id="WP_028762590.1">
    <property type="nucleotide sequence ID" value="NZ_BPEU01000007.1"/>
</dbReference>
<dbReference type="GO" id="GO:0003723">
    <property type="term" value="F:RNA binding"/>
    <property type="evidence" value="ECO:0007669"/>
    <property type="project" value="InterPro"/>
</dbReference>
<reference evidence="2 5" key="2">
    <citation type="submission" date="2021-05" db="EMBL/GenBank/DDBJ databases">
        <title>Molecular characterization for Shewanella algae harboring chromosomal blaOXA-55-like strains isolated from clinical and environment sample.</title>
        <authorList>
            <person name="Ohama Y."/>
            <person name="Aoki K."/>
            <person name="Harada S."/>
            <person name="Moriya K."/>
            <person name="Ishii Y."/>
            <person name="Tateda K."/>
        </authorList>
    </citation>
    <scope>NUCLEOTIDE SEQUENCE [LARGE SCALE GENOMIC DNA]</scope>
    <source>
        <strain evidence="2 5">MBTL60-118</strain>
    </source>
</reference>
<dbReference type="AlphaFoldDB" id="A0A1E5IRW9"/>
<dbReference type="Proteomes" id="UP000095230">
    <property type="component" value="Unassembled WGS sequence"/>
</dbReference>
<dbReference type="InterPro" id="IPR050188">
    <property type="entry name" value="RluA_PseudoU_synthase"/>
</dbReference>
<dbReference type="InterPro" id="IPR006145">
    <property type="entry name" value="PsdUridine_synth_RsuA/RluA"/>
</dbReference>
<dbReference type="PANTHER" id="PTHR21600:SF84">
    <property type="entry name" value="PSEUDOURIDINE SYNTHASE RSUA_RLUA-LIKE DOMAIN-CONTAINING PROTEIN"/>
    <property type="match status" value="1"/>
</dbReference>
<comment type="caution">
    <text evidence="3">The sequence shown here is derived from an EMBL/GenBank/DDBJ whole genome shotgun (WGS) entry which is preliminary data.</text>
</comment>
<organism evidence="3 4">
    <name type="scientific">Shewanella colwelliana</name>
    <name type="common">Alteromonas colwelliana</name>
    <dbReference type="NCBI Taxonomy" id="23"/>
    <lineage>
        <taxon>Bacteria</taxon>
        <taxon>Pseudomonadati</taxon>
        <taxon>Pseudomonadota</taxon>
        <taxon>Gammaproteobacteria</taxon>
        <taxon>Alteromonadales</taxon>
        <taxon>Shewanellaceae</taxon>
        <taxon>Shewanella</taxon>
    </lineage>
</organism>
<dbReference type="Pfam" id="PF00849">
    <property type="entry name" value="PseudoU_synth_2"/>
    <property type="match status" value="1"/>
</dbReference>
<dbReference type="STRING" id="23.BEL05_13690"/>
<dbReference type="InterPro" id="IPR020103">
    <property type="entry name" value="PsdUridine_synth_cat_dom_sf"/>
</dbReference>
<feature type="domain" description="Pseudouridine synthase RsuA/RluA-like" evidence="1">
    <location>
        <begin position="92"/>
        <end position="249"/>
    </location>
</feature>
<evidence type="ECO:0000313" key="3">
    <source>
        <dbReference type="EMBL" id="OEG73315.1"/>
    </source>
</evidence>
<reference evidence="3 4" key="1">
    <citation type="submission" date="2016-07" db="EMBL/GenBank/DDBJ databases">
        <title>Whole-genome of two Shewanella species isolated from a digestive organ of sea cucumber Apostichopus japonicus Selenka 1867.</title>
        <authorList>
            <person name="Hong H.-H."/>
            <person name="Choi H."/>
            <person name="Cheon S."/>
            <person name="Oh J.-S."/>
            <person name="Lee H.-G."/>
            <person name="Park C."/>
        </authorList>
    </citation>
    <scope>NUCLEOTIDE SEQUENCE [LARGE SCALE GENOMIC DNA]</scope>
    <source>
        <strain evidence="3 4">CSB03KR</strain>
    </source>
</reference>
<dbReference type="OrthoDB" id="9785808at2"/>
<evidence type="ECO:0000259" key="1">
    <source>
        <dbReference type="Pfam" id="PF00849"/>
    </source>
</evidence>
<name>A0A1E5IRW9_SHECO</name>
<keyword evidence="5" id="KW-1185">Reference proteome</keyword>